<dbReference type="EC" id="2.7.13.3" evidence="2"/>
<keyword evidence="18" id="KW-0812">Transmembrane</keyword>
<keyword evidence="4" id="KW-0597">Phosphoprotein</keyword>
<dbReference type="CDD" id="cd00130">
    <property type="entry name" value="PAS"/>
    <property type="match status" value="2"/>
</dbReference>
<evidence type="ECO:0000313" key="21">
    <source>
        <dbReference type="EMBL" id="PWC26356.1"/>
    </source>
</evidence>
<comment type="function">
    <text evidence="16">Putative oxygen sensor; modulates the activity of FixJ, a transcriptional activator of nitrogen fixation fixK gene. FixL probably acts as a kinase that phosphorylates FixJ.</text>
</comment>
<keyword evidence="18" id="KW-1133">Transmembrane helix</keyword>
<keyword evidence="18" id="KW-0472">Membrane</keyword>
<evidence type="ECO:0000256" key="6">
    <source>
        <dbReference type="ARBA" id="ARBA00022630"/>
    </source>
</evidence>
<evidence type="ECO:0000259" key="20">
    <source>
        <dbReference type="PROSITE" id="PS50113"/>
    </source>
</evidence>
<keyword evidence="7" id="KW-0288">FMN</keyword>
<sequence>MGSFQRAFEDRLRDTARGVALVISREIANHVSTLSALATSPSLDGGADGDLKAFYTHARRAAEAVGSSVGLVGPDLRIRIDTDRAFGARLPTTAASAITRTALERARPSVSNLLTGAISQRPVIIVNVPVLREGRGVAVIGTRIDPERLSGLLAAPNLSGGAVATIADGQNIIIARSREAGNFIGRQVPNWYAEATNGQTDGLASGRTLAGEEVKLAFQRISGTPGWTLMVLEPIAAYHASWRPPIMTLVLGGAAALVLALAFALWLGGRVLNPIATLQKQAETVAAGGGGNTLVSFSPASHRLGVTEFESLRAAISSAGATMAASERRHRALVEAGAAALWRAEPDGYILESRGWELLTGQGGEELRGRGWLRALHPDDVEPTVAEWRQAMAERRPVSVEYRVRARDGQWLWHQARGVPILDDGGRIAEWFGVLANIHDRKGVEAALAASEARMRALVDTAPDAIVVMDVQGIVQSFNQGAEHIFGHAAVEVVGQNISMLMPAPDAERHDSYLAHYLRTGERRVLGAVTKLEGLRQDGSLIPLEASIGEWQDAAGARFFTGVLRDITERRAAEEKQNLLAREVDHRAKNALAVVQSMLRLTPANDPRSFAAAVEARVAALARAHSLLAQEGWLAADLRTVAERELAAHSRQYEQEEAIILSGPPCRLSSTAVQPMAMVLHELATNAVKHGALSAPGGKVQLAWRLDTCAGLLCLQWAESGGPPVAQPTRRGFGSRVIEATIRSQLGGTLAWHWERTGLICDISIPLAKASATAPLAAA</sequence>
<evidence type="ECO:0000256" key="12">
    <source>
        <dbReference type="ARBA" id="ARBA00022840"/>
    </source>
</evidence>
<protein>
    <recommendedName>
        <fullName evidence="17">Sensor protein FixL</fullName>
        <ecNumber evidence="2">2.7.13.3</ecNumber>
    </recommendedName>
</protein>
<dbReference type="Gene3D" id="3.30.450.20">
    <property type="entry name" value="PAS domain"/>
    <property type="match status" value="2"/>
</dbReference>
<keyword evidence="11" id="KW-0418">Kinase</keyword>
<feature type="domain" description="PAC" evidence="20">
    <location>
        <begin position="398"/>
        <end position="450"/>
    </location>
</feature>
<accession>A0A2U1UXF0</accession>
<dbReference type="FunFam" id="3.30.450.20:FF:000099">
    <property type="entry name" value="Sensory box sensor histidine kinase"/>
    <property type="match status" value="1"/>
</dbReference>
<dbReference type="NCBIfam" id="TIGR00229">
    <property type="entry name" value="sensory_box"/>
    <property type="match status" value="2"/>
</dbReference>
<evidence type="ECO:0000256" key="13">
    <source>
        <dbReference type="ARBA" id="ARBA00022991"/>
    </source>
</evidence>
<comment type="caution">
    <text evidence="21">The sequence shown here is derived from an EMBL/GenBank/DDBJ whole genome shotgun (WGS) entry which is preliminary data.</text>
</comment>
<dbReference type="Proteomes" id="UP000245048">
    <property type="component" value="Unassembled WGS sequence"/>
</dbReference>
<evidence type="ECO:0000256" key="18">
    <source>
        <dbReference type="SAM" id="Phobius"/>
    </source>
</evidence>
<keyword evidence="22" id="KW-1185">Reference proteome</keyword>
<dbReference type="InterPro" id="IPR000014">
    <property type="entry name" value="PAS"/>
</dbReference>
<keyword evidence="10" id="KW-0547">Nucleotide-binding</keyword>
<organism evidence="21 22">
    <name type="scientific">Teichococcus aestuarii</name>
    <dbReference type="NCBI Taxonomy" id="568898"/>
    <lineage>
        <taxon>Bacteria</taxon>
        <taxon>Pseudomonadati</taxon>
        <taxon>Pseudomonadota</taxon>
        <taxon>Alphaproteobacteria</taxon>
        <taxon>Acetobacterales</taxon>
        <taxon>Roseomonadaceae</taxon>
        <taxon>Roseomonas</taxon>
    </lineage>
</organism>
<evidence type="ECO:0000256" key="9">
    <source>
        <dbReference type="ARBA" id="ARBA00022737"/>
    </source>
</evidence>
<dbReference type="AlphaFoldDB" id="A0A2U1UXF0"/>
<dbReference type="Gene3D" id="3.30.565.10">
    <property type="entry name" value="Histidine kinase-like ATPase, C-terminal domain"/>
    <property type="match status" value="1"/>
</dbReference>
<evidence type="ECO:0000256" key="15">
    <source>
        <dbReference type="ARBA" id="ARBA00023170"/>
    </source>
</evidence>
<keyword evidence="9" id="KW-0677">Repeat</keyword>
<dbReference type="RefSeq" id="WP_109519366.1">
    <property type="nucleotide sequence ID" value="NZ_PDOA01000048.1"/>
</dbReference>
<evidence type="ECO:0000256" key="11">
    <source>
        <dbReference type="ARBA" id="ARBA00022777"/>
    </source>
</evidence>
<keyword evidence="6" id="KW-0285">Flavoprotein</keyword>
<proteinExistence type="predicted"/>
<evidence type="ECO:0000256" key="14">
    <source>
        <dbReference type="ARBA" id="ARBA00023026"/>
    </source>
</evidence>
<dbReference type="SUPFAM" id="SSF55785">
    <property type="entry name" value="PYP-like sensor domain (PAS domain)"/>
    <property type="match status" value="2"/>
</dbReference>
<evidence type="ECO:0000256" key="17">
    <source>
        <dbReference type="ARBA" id="ARBA00070616"/>
    </source>
</evidence>
<dbReference type="OrthoDB" id="5287260at2"/>
<dbReference type="CDD" id="cd18774">
    <property type="entry name" value="PDC2_HK_sensor"/>
    <property type="match status" value="1"/>
</dbReference>
<keyword evidence="14" id="KW-0843">Virulence</keyword>
<feature type="transmembrane region" description="Helical" evidence="18">
    <location>
        <begin position="246"/>
        <end position="267"/>
    </location>
</feature>
<evidence type="ECO:0000256" key="3">
    <source>
        <dbReference type="ARBA" id="ARBA00022543"/>
    </source>
</evidence>
<evidence type="ECO:0000313" key="22">
    <source>
        <dbReference type="Proteomes" id="UP000245048"/>
    </source>
</evidence>
<dbReference type="InterPro" id="IPR036890">
    <property type="entry name" value="HATPase_C_sf"/>
</dbReference>
<gene>
    <name evidence="21" type="ORF">CR165_23660</name>
</gene>
<keyword evidence="8" id="KW-0808">Transferase</keyword>
<keyword evidence="12" id="KW-0067">ATP-binding</keyword>
<dbReference type="InterPro" id="IPR013655">
    <property type="entry name" value="PAS_fold_3"/>
</dbReference>
<evidence type="ECO:0000259" key="19">
    <source>
        <dbReference type="PROSITE" id="PS50112"/>
    </source>
</evidence>
<dbReference type="PROSITE" id="PS50113">
    <property type="entry name" value="PAC"/>
    <property type="match status" value="2"/>
</dbReference>
<keyword evidence="5" id="KW-0716">Sensory transduction</keyword>
<evidence type="ECO:0000256" key="10">
    <source>
        <dbReference type="ARBA" id="ARBA00022741"/>
    </source>
</evidence>
<dbReference type="GO" id="GO:0009881">
    <property type="term" value="F:photoreceptor activity"/>
    <property type="evidence" value="ECO:0007669"/>
    <property type="project" value="UniProtKB-KW"/>
</dbReference>
<dbReference type="FunFam" id="3.30.450.20:FF:000060">
    <property type="entry name" value="Sensor protein FixL"/>
    <property type="match status" value="1"/>
</dbReference>
<evidence type="ECO:0000256" key="5">
    <source>
        <dbReference type="ARBA" id="ARBA00022606"/>
    </source>
</evidence>
<feature type="domain" description="PAS" evidence="19">
    <location>
        <begin position="451"/>
        <end position="521"/>
    </location>
</feature>
<keyword evidence="3" id="KW-0600">Photoreceptor protein</keyword>
<dbReference type="InterPro" id="IPR013767">
    <property type="entry name" value="PAS_fold"/>
</dbReference>
<evidence type="ECO:0000256" key="1">
    <source>
        <dbReference type="ARBA" id="ARBA00000085"/>
    </source>
</evidence>
<evidence type="ECO:0000256" key="2">
    <source>
        <dbReference type="ARBA" id="ARBA00012438"/>
    </source>
</evidence>
<evidence type="ECO:0000256" key="7">
    <source>
        <dbReference type="ARBA" id="ARBA00022643"/>
    </source>
</evidence>
<dbReference type="SMART" id="SM00086">
    <property type="entry name" value="PAC"/>
    <property type="match status" value="2"/>
</dbReference>
<dbReference type="EMBL" id="PDOA01000048">
    <property type="protein sequence ID" value="PWC26356.1"/>
    <property type="molecule type" value="Genomic_DNA"/>
</dbReference>
<evidence type="ECO:0000256" key="16">
    <source>
        <dbReference type="ARBA" id="ARBA00059827"/>
    </source>
</evidence>
<dbReference type="Pfam" id="PF08447">
    <property type="entry name" value="PAS_3"/>
    <property type="match status" value="1"/>
</dbReference>
<dbReference type="InterPro" id="IPR000700">
    <property type="entry name" value="PAS-assoc_C"/>
</dbReference>
<dbReference type="InterPro" id="IPR011102">
    <property type="entry name" value="Sig_transdc_His_kinase_HWE"/>
</dbReference>
<dbReference type="SMART" id="SM00911">
    <property type="entry name" value="HWE_HK"/>
    <property type="match status" value="1"/>
</dbReference>
<evidence type="ECO:0000256" key="8">
    <source>
        <dbReference type="ARBA" id="ARBA00022679"/>
    </source>
</evidence>
<name>A0A2U1UXF0_9PROT</name>
<comment type="catalytic activity">
    <reaction evidence="1">
        <text>ATP + protein L-histidine = ADP + protein N-phospho-L-histidine.</text>
        <dbReference type="EC" id="2.7.13.3"/>
    </reaction>
</comment>
<keyword evidence="15" id="KW-0675">Receptor</keyword>
<dbReference type="InterPro" id="IPR001610">
    <property type="entry name" value="PAC"/>
</dbReference>
<dbReference type="GO" id="GO:0005524">
    <property type="term" value="F:ATP binding"/>
    <property type="evidence" value="ECO:0007669"/>
    <property type="project" value="UniProtKB-KW"/>
</dbReference>
<dbReference type="Pfam" id="PF00989">
    <property type="entry name" value="PAS"/>
    <property type="match status" value="1"/>
</dbReference>
<reference evidence="22" key="1">
    <citation type="submission" date="2017-10" db="EMBL/GenBank/DDBJ databases">
        <authorList>
            <person name="Toshchakov S.V."/>
            <person name="Goeva M.A."/>
        </authorList>
    </citation>
    <scope>NUCLEOTIDE SEQUENCE [LARGE SCALE GENOMIC DNA]</scope>
    <source>
        <strain evidence="22">JR1/69-1-13</strain>
    </source>
</reference>
<dbReference type="PANTHER" id="PTHR41523:SF8">
    <property type="entry name" value="ETHYLENE RESPONSE SENSOR PROTEIN"/>
    <property type="match status" value="1"/>
</dbReference>
<dbReference type="InterPro" id="IPR035965">
    <property type="entry name" value="PAS-like_dom_sf"/>
</dbReference>
<dbReference type="PANTHER" id="PTHR41523">
    <property type="entry name" value="TWO-COMPONENT SYSTEM SENSOR PROTEIN"/>
    <property type="match status" value="1"/>
</dbReference>
<evidence type="ECO:0000256" key="4">
    <source>
        <dbReference type="ARBA" id="ARBA00022553"/>
    </source>
</evidence>
<keyword evidence="13" id="KW-0157">Chromophore</keyword>
<feature type="domain" description="PAC" evidence="20">
    <location>
        <begin position="519"/>
        <end position="579"/>
    </location>
</feature>
<dbReference type="PROSITE" id="PS50112">
    <property type="entry name" value="PAS"/>
    <property type="match status" value="1"/>
</dbReference>
<dbReference type="Pfam" id="PF07536">
    <property type="entry name" value="HWE_HK"/>
    <property type="match status" value="1"/>
</dbReference>
<dbReference type="SMART" id="SM00091">
    <property type="entry name" value="PAS"/>
    <property type="match status" value="2"/>
</dbReference>
<dbReference type="GO" id="GO:0006355">
    <property type="term" value="P:regulation of DNA-templated transcription"/>
    <property type="evidence" value="ECO:0007669"/>
    <property type="project" value="InterPro"/>
</dbReference>
<dbReference type="GO" id="GO:0004673">
    <property type="term" value="F:protein histidine kinase activity"/>
    <property type="evidence" value="ECO:0007669"/>
    <property type="project" value="UniProtKB-EC"/>
</dbReference>